<dbReference type="PRINTS" id="PR00094">
    <property type="entry name" value="ADENYLTKNASE"/>
</dbReference>
<reference evidence="6 7" key="2">
    <citation type="submission" date="2019-01" db="EMBL/GenBank/DDBJ databases">
        <title>The decoding of complex shrimp genome reveals the adaptation for benthos swimmer, frequently molting mechanism and breeding impact on genome.</title>
        <authorList>
            <person name="Sun Y."/>
            <person name="Gao Y."/>
            <person name="Yu Y."/>
        </authorList>
    </citation>
    <scope>NUCLEOTIDE SEQUENCE [LARGE SCALE GENOMIC DNA]</scope>
    <source>
        <tissue evidence="6">Muscle</tissue>
    </source>
</reference>
<comment type="similarity">
    <text evidence="4">Belongs to the adenylate kinase family.</text>
</comment>
<evidence type="ECO:0000256" key="3">
    <source>
        <dbReference type="ARBA" id="ARBA00022777"/>
    </source>
</evidence>
<dbReference type="SUPFAM" id="SSF52540">
    <property type="entry name" value="P-loop containing nucleoside triphosphate hydrolases"/>
    <property type="match status" value="1"/>
</dbReference>
<evidence type="ECO:0000256" key="2">
    <source>
        <dbReference type="ARBA" id="ARBA00022741"/>
    </source>
</evidence>
<dbReference type="Gene3D" id="3.40.50.300">
    <property type="entry name" value="P-loop containing nucleotide triphosphate hydrolases"/>
    <property type="match status" value="1"/>
</dbReference>
<feature type="compositionally biased region" description="Polar residues" evidence="5">
    <location>
        <begin position="56"/>
        <end position="65"/>
    </location>
</feature>
<keyword evidence="7" id="KW-1185">Reference proteome</keyword>
<dbReference type="InterPro" id="IPR027417">
    <property type="entry name" value="P-loop_NTPase"/>
</dbReference>
<dbReference type="InterPro" id="IPR000850">
    <property type="entry name" value="Adenylat/UMP-CMP_kin"/>
</dbReference>
<reference evidence="6 7" key="1">
    <citation type="submission" date="2018-04" db="EMBL/GenBank/DDBJ databases">
        <authorList>
            <person name="Zhang X."/>
            <person name="Yuan J."/>
            <person name="Li F."/>
            <person name="Xiang J."/>
        </authorList>
    </citation>
    <scope>NUCLEOTIDE SEQUENCE [LARGE SCALE GENOMIC DNA]</scope>
    <source>
        <tissue evidence="6">Muscle</tissue>
    </source>
</reference>
<proteinExistence type="inferred from homology"/>
<sequence length="221" mass="24380">MSFRHGGRGLSRGSEVIKGSRGEESPGPHPPEGGEAARYLCSGRSRMRKEEHSVRRSSSSMLTTPTFPPVTCSGRGQVGSERGKALNEIMEKGDLVPLEVVLDLIAEAMLNKVSSSKGFLIDGYPREQAQGVQFEQSILPCTKVLYFEVPDEVMVERLLNRAKTSGRVDDNEETIKKRLATFHKHSEPVIQYYKEKCATIVALASPDEVFAEVQKALSTIQ</sequence>
<name>A0A3R7LZL7_PENVA</name>
<dbReference type="EMBL" id="QCYY01002799">
    <property type="protein sequence ID" value="ROT67579.1"/>
    <property type="molecule type" value="Genomic_DNA"/>
</dbReference>
<accession>A0A3R7LZL7</accession>
<dbReference type="CDD" id="cd01428">
    <property type="entry name" value="ADK"/>
    <property type="match status" value="1"/>
</dbReference>
<evidence type="ECO:0000256" key="4">
    <source>
        <dbReference type="RuleBase" id="RU003330"/>
    </source>
</evidence>
<evidence type="ECO:0000313" key="6">
    <source>
        <dbReference type="EMBL" id="ROT67579.1"/>
    </source>
</evidence>
<gene>
    <name evidence="6" type="ORF">C7M84_014348</name>
</gene>
<keyword evidence="3 4" id="KW-0418">Kinase</keyword>
<evidence type="ECO:0000256" key="1">
    <source>
        <dbReference type="ARBA" id="ARBA00022679"/>
    </source>
</evidence>
<dbReference type="GO" id="GO:0006139">
    <property type="term" value="P:nucleobase-containing compound metabolic process"/>
    <property type="evidence" value="ECO:0007669"/>
    <property type="project" value="InterPro"/>
</dbReference>
<dbReference type="Pfam" id="PF00406">
    <property type="entry name" value="ADK"/>
    <property type="match status" value="1"/>
</dbReference>
<dbReference type="PROSITE" id="PS00113">
    <property type="entry name" value="ADENYLATE_KINASE"/>
    <property type="match status" value="1"/>
</dbReference>
<dbReference type="GO" id="GO:0005524">
    <property type="term" value="F:ATP binding"/>
    <property type="evidence" value="ECO:0007669"/>
    <property type="project" value="InterPro"/>
</dbReference>
<evidence type="ECO:0000313" key="7">
    <source>
        <dbReference type="Proteomes" id="UP000283509"/>
    </source>
</evidence>
<dbReference type="STRING" id="6689.A0A3R7LZL7"/>
<keyword evidence="1 4" id="KW-0808">Transferase</keyword>
<feature type="region of interest" description="Disordered" evidence="5">
    <location>
        <begin position="1"/>
        <end position="79"/>
    </location>
</feature>
<dbReference type="PANTHER" id="PTHR23359">
    <property type="entry name" value="NUCLEOTIDE KINASE"/>
    <property type="match status" value="1"/>
</dbReference>
<dbReference type="GO" id="GO:0019205">
    <property type="term" value="F:nucleobase-containing compound kinase activity"/>
    <property type="evidence" value="ECO:0007669"/>
    <property type="project" value="InterPro"/>
</dbReference>
<organism evidence="6 7">
    <name type="scientific">Penaeus vannamei</name>
    <name type="common">Whiteleg shrimp</name>
    <name type="synonym">Litopenaeus vannamei</name>
    <dbReference type="NCBI Taxonomy" id="6689"/>
    <lineage>
        <taxon>Eukaryota</taxon>
        <taxon>Metazoa</taxon>
        <taxon>Ecdysozoa</taxon>
        <taxon>Arthropoda</taxon>
        <taxon>Crustacea</taxon>
        <taxon>Multicrustacea</taxon>
        <taxon>Malacostraca</taxon>
        <taxon>Eumalacostraca</taxon>
        <taxon>Eucarida</taxon>
        <taxon>Decapoda</taxon>
        <taxon>Dendrobranchiata</taxon>
        <taxon>Penaeoidea</taxon>
        <taxon>Penaeidae</taxon>
        <taxon>Penaeus</taxon>
    </lineage>
</organism>
<evidence type="ECO:0000256" key="5">
    <source>
        <dbReference type="SAM" id="MobiDB-lite"/>
    </source>
</evidence>
<dbReference type="OrthoDB" id="442176at2759"/>
<keyword evidence="2" id="KW-0547">Nucleotide-binding</keyword>
<dbReference type="HAMAP" id="MF_00235">
    <property type="entry name" value="Adenylate_kinase_Adk"/>
    <property type="match status" value="1"/>
</dbReference>
<dbReference type="Proteomes" id="UP000283509">
    <property type="component" value="Unassembled WGS sequence"/>
</dbReference>
<evidence type="ECO:0008006" key="8">
    <source>
        <dbReference type="Google" id="ProtNLM"/>
    </source>
</evidence>
<protein>
    <recommendedName>
        <fullName evidence="8">Adenylate kinase</fullName>
    </recommendedName>
</protein>
<dbReference type="InterPro" id="IPR033690">
    <property type="entry name" value="Adenylat_kinase_CS"/>
</dbReference>
<dbReference type="AlphaFoldDB" id="A0A3R7LZL7"/>
<comment type="caution">
    <text evidence="6">The sequence shown here is derived from an EMBL/GenBank/DDBJ whole genome shotgun (WGS) entry which is preliminary data.</text>
</comment>